<dbReference type="OrthoDB" id="9804952at2"/>
<dbReference type="Proteomes" id="UP000004671">
    <property type="component" value="Chromosome"/>
</dbReference>
<reference evidence="8 11" key="2">
    <citation type="submission" date="2016-11" db="EMBL/GenBank/DDBJ databases">
        <title>Genomic analysis of Caldithrix abyssi and proposal of a novel bacterial phylum Caldithrichaeota.</title>
        <authorList>
            <person name="Kublanov I."/>
            <person name="Sigalova O."/>
            <person name="Gavrilov S."/>
            <person name="Lebedinsky A."/>
            <person name="Ivanova N."/>
            <person name="Daum C."/>
            <person name="Reddy T."/>
            <person name="Klenk H.P."/>
            <person name="Goker M."/>
            <person name="Reva O."/>
            <person name="Miroshnichenko M."/>
            <person name="Kyprides N."/>
            <person name="Woyke T."/>
            <person name="Gelfand M."/>
        </authorList>
    </citation>
    <scope>NUCLEOTIDE SEQUENCE [LARGE SCALE GENOMIC DNA]</scope>
    <source>
        <strain evidence="8 11">LF13</strain>
    </source>
</reference>
<dbReference type="Gene3D" id="3.40.50.280">
    <property type="entry name" value="Cobalamin-binding domain"/>
    <property type="match status" value="1"/>
</dbReference>
<evidence type="ECO:0000313" key="9">
    <source>
        <dbReference type="EMBL" id="EHO40124.1"/>
    </source>
</evidence>
<keyword evidence="3" id="KW-0479">Metal-binding</keyword>
<keyword evidence="2" id="KW-0949">S-adenosyl-L-methionine</keyword>
<dbReference type="Pfam" id="PF04055">
    <property type="entry name" value="Radical_SAM"/>
    <property type="match status" value="1"/>
</dbReference>
<feature type="domain" description="B12-binding" evidence="6">
    <location>
        <begin position="9"/>
        <end position="182"/>
    </location>
</feature>
<dbReference type="CDD" id="cd01335">
    <property type="entry name" value="Radical_SAM"/>
    <property type="match status" value="1"/>
</dbReference>
<dbReference type="GO" id="GO:0005829">
    <property type="term" value="C:cytosol"/>
    <property type="evidence" value="ECO:0007669"/>
    <property type="project" value="TreeGrafter"/>
</dbReference>
<evidence type="ECO:0000256" key="5">
    <source>
        <dbReference type="ARBA" id="ARBA00023014"/>
    </source>
</evidence>
<evidence type="ECO:0000259" key="6">
    <source>
        <dbReference type="PROSITE" id="PS51332"/>
    </source>
</evidence>
<dbReference type="SFLD" id="SFLDS00029">
    <property type="entry name" value="Radical_SAM"/>
    <property type="match status" value="1"/>
</dbReference>
<protein>
    <submittedName>
        <fullName evidence="9">Radical SAM domain protein</fullName>
    </submittedName>
    <submittedName>
        <fullName evidence="8">Radical SAM superfamily enzyme YgiQ, UPF0313 family</fullName>
    </submittedName>
</protein>
<evidence type="ECO:0000313" key="11">
    <source>
        <dbReference type="Proteomes" id="UP000183868"/>
    </source>
</evidence>
<dbReference type="EMBL" id="CM001402">
    <property type="protein sequence ID" value="EHO40124.1"/>
    <property type="molecule type" value="Genomic_DNA"/>
</dbReference>
<evidence type="ECO:0000256" key="4">
    <source>
        <dbReference type="ARBA" id="ARBA00023004"/>
    </source>
</evidence>
<dbReference type="GO" id="GO:0031419">
    <property type="term" value="F:cobalamin binding"/>
    <property type="evidence" value="ECO:0007669"/>
    <property type="project" value="InterPro"/>
</dbReference>
<dbReference type="PANTHER" id="PTHR43409:SF15">
    <property type="entry name" value="PUTATIVE-RELATED"/>
    <property type="match status" value="1"/>
</dbReference>
<proteinExistence type="predicted"/>
<dbReference type="PROSITE" id="PS51918">
    <property type="entry name" value="RADICAL_SAM"/>
    <property type="match status" value="1"/>
</dbReference>
<dbReference type="InParanoid" id="H1XR30"/>
<dbReference type="RefSeq" id="WP_006927049.1">
    <property type="nucleotide sequence ID" value="NZ_CM001402.1"/>
</dbReference>
<dbReference type="InterPro" id="IPR051198">
    <property type="entry name" value="BchE-like"/>
</dbReference>
<accession>H1XR30</accession>
<gene>
    <name evidence="8" type="ORF">Cabys_3298</name>
    <name evidence="9" type="ORF">Calab_0479</name>
</gene>
<evidence type="ECO:0000259" key="7">
    <source>
        <dbReference type="PROSITE" id="PS51918"/>
    </source>
</evidence>
<dbReference type="KEGG" id="caby:Cabys_3298"/>
<dbReference type="GO" id="GO:0003824">
    <property type="term" value="F:catalytic activity"/>
    <property type="evidence" value="ECO:0007669"/>
    <property type="project" value="InterPro"/>
</dbReference>
<dbReference type="GO" id="GO:0046872">
    <property type="term" value="F:metal ion binding"/>
    <property type="evidence" value="ECO:0007669"/>
    <property type="project" value="UniProtKB-KW"/>
</dbReference>
<dbReference type="Gene3D" id="3.80.30.20">
    <property type="entry name" value="tm_1862 like domain"/>
    <property type="match status" value="1"/>
</dbReference>
<dbReference type="eggNOG" id="COG1032">
    <property type="taxonomic scope" value="Bacteria"/>
</dbReference>
<dbReference type="HOGENOM" id="CLU_021572_4_3_0"/>
<dbReference type="EMBL" id="CP018099">
    <property type="protein sequence ID" value="APF20046.1"/>
    <property type="molecule type" value="Genomic_DNA"/>
</dbReference>
<sequence length="470" mass="54509">MPYRLLLINPWIYDFSAYDLWSKPLGLLYLASFLRDQGFEISFIDCLDKYAGEQKVKIRKYGTGHLPRSIVEKPEILKHIPRHYARYGISEELFIEKLKQNANVHAVLITSIMTYWYPGVKRVVELVRKFLPDKPIILGGIYASLLPDHAREVIKPDFLVTGPGELKTLRLLADLFSLPFDAFNLPATLDDYPYPAFDLINHPDYLIVMTSRGCPYGCSFCAQKRIAMRFTQRQPERVVEEFVRQYRRFRLRDFAFYDDALFIAKQKHIEVILQRLLEKRLPLRLHTPNGLFVKYVDRQLAELMFAANFKTIRLSFETANAERWKDMYSKVSDESMIEAVQHLTQAGFRPKDLEAYVIMGLPGQTLEEIVASIIFVNNLGLQVRLASFSPIPGTREFERAVEMGLITRDIDPLLTNKAIFPLRNEKITYETFRKIRKLSQILNEAAKNELPLFGDEALGMAVKKVVREMQ</sequence>
<dbReference type="PANTHER" id="PTHR43409">
    <property type="entry name" value="ANAEROBIC MAGNESIUM-PROTOPORPHYRIN IX MONOMETHYL ESTER CYCLASE-RELATED"/>
    <property type="match status" value="1"/>
</dbReference>
<evidence type="ECO:0000313" key="10">
    <source>
        <dbReference type="Proteomes" id="UP000004671"/>
    </source>
</evidence>
<organism evidence="9 10">
    <name type="scientific">Caldithrix abyssi DSM 13497</name>
    <dbReference type="NCBI Taxonomy" id="880073"/>
    <lineage>
        <taxon>Bacteria</taxon>
        <taxon>Pseudomonadati</taxon>
        <taxon>Calditrichota</taxon>
        <taxon>Calditrichia</taxon>
        <taxon>Calditrichales</taxon>
        <taxon>Calditrichaceae</taxon>
        <taxon>Caldithrix</taxon>
    </lineage>
</organism>
<dbReference type="InterPro" id="IPR036724">
    <property type="entry name" value="Cobalamin-bd_sf"/>
</dbReference>
<keyword evidence="5" id="KW-0411">Iron-sulfur</keyword>
<evidence type="ECO:0000313" key="8">
    <source>
        <dbReference type="EMBL" id="APF20046.1"/>
    </source>
</evidence>
<keyword evidence="10" id="KW-1185">Reference proteome</keyword>
<evidence type="ECO:0000256" key="1">
    <source>
        <dbReference type="ARBA" id="ARBA00001966"/>
    </source>
</evidence>
<dbReference type="GO" id="GO:0051539">
    <property type="term" value="F:4 iron, 4 sulfur cluster binding"/>
    <property type="evidence" value="ECO:0007669"/>
    <property type="project" value="UniProtKB-KW"/>
</dbReference>
<dbReference type="SFLD" id="SFLDG01123">
    <property type="entry name" value="methyltransferase_(Class_B)"/>
    <property type="match status" value="1"/>
</dbReference>
<dbReference type="InterPro" id="IPR034466">
    <property type="entry name" value="Methyltransferase_Class_B"/>
</dbReference>
<evidence type="ECO:0000256" key="2">
    <source>
        <dbReference type="ARBA" id="ARBA00022691"/>
    </source>
</evidence>
<dbReference type="InterPro" id="IPR007197">
    <property type="entry name" value="rSAM"/>
</dbReference>
<dbReference type="PROSITE" id="PS51332">
    <property type="entry name" value="B12_BINDING"/>
    <property type="match status" value="1"/>
</dbReference>
<dbReference type="InterPro" id="IPR006158">
    <property type="entry name" value="Cobalamin-bd"/>
</dbReference>
<dbReference type="SFLD" id="SFLDG01082">
    <property type="entry name" value="B12-binding_domain_containing"/>
    <property type="match status" value="1"/>
</dbReference>
<keyword evidence="4" id="KW-0408">Iron</keyword>
<dbReference type="SUPFAM" id="SSF52242">
    <property type="entry name" value="Cobalamin (vitamin B12)-binding domain"/>
    <property type="match status" value="1"/>
</dbReference>
<dbReference type="SMART" id="SM00729">
    <property type="entry name" value="Elp3"/>
    <property type="match status" value="1"/>
</dbReference>
<reference evidence="9 10" key="1">
    <citation type="submission" date="2011-09" db="EMBL/GenBank/DDBJ databases">
        <title>The permanent draft genome of Caldithrix abyssi DSM 13497.</title>
        <authorList>
            <consortium name="US DOE Joint Genome Institute (JGI-PGF)"/>
            <person name="Lucas S."/>
            <person name="Han J."/>
            <person name="Lapidus A."/>
            <person name="Bruce D."/>
            <person name="Goodwin L."/>
            <person name="Pitluck S."/>
            <person name="Peters L."/>
            <person name="Kyrpides N."/>
            <person name="Mavromatis K."/>
            <person name="Ivanova N."/>
            <person name="Mikhailova N."/>
            <person name="Chertkov O."/>
            <person name="Detter J.C."/>
            <person name="Tapia R."/>
            <person name="Han C."/>
            <person name="Land M."/>
            <person name="Hauser L."/>
            <person name="Markowitz V."/>
            <person name="Cheng J.-F."/>
            <person name="Hugenholtz P."/>
            <person name="Woyke T."/>
            <person name="Wu D."/>
            <person name="Spring S."/>
            <person name="Brambilla E."/>
            <person name="Klenk H.-P."/>
            <person name="Eisen J.A."/>
        </authorList>
    </citation>
    <scope>NUCLEOTIDE SEQUENCE [LARGE SCALE GENOMIC DNA]</scope>
    <source>
        <strain evidence="9 10">DSM 13497</strain>
    </source>
</reference>
<dbReference type="InterPro" id="IPR006638">
    <property type="entry name" value="Elp3/MiaA/NifB-like_rSAM"/>
</dbReference>
<dbReference type="STRING" id="880073.Cabys_3298"/>
<dbReference type="Proteomes" id="UP000183868">
    <property type="component" value="Chromosome"/>
</dbReference>
<feature type="domain" description="Radical SAM core" evidence="7">
    <location>
        <begin position="200"/>
        <end position="430"/>
    </location>
</feature>
<comment type="cofactor">
    <cofactor evidence="1">
        <name>[4Fe-4S] cluster</name>
        <dbReference type="ChEBI" id="CHEBI:49883"/>
    </cofactor>
</comment>
<dbReference type="InterPro" id="IPR058240">
    <property type="entry name" value="rSAM_sf"/>
</dbReference>
<dbReference type="AlphaFoldDB" id="H1XR30"/>
<dbReference type="SUPFAM" id="SSF102114">
    <property type="entry name" value="Radical SAM enzymes"/>
    <property type="match status" value="1"/>
</dbReference>
<name>H1XR30_CALAY</name>
<dbReference type="PaxDb" id="880073-Calab_0479"/>
<dbReference type="InterPro" id="IPR023404">
    <property type="entry name" value="rSAM_horseshoe"/>
</dbReference>
<evidence type="ECO:0000256" key="3">
    <source>
        <dbReference type="ARBA" id="ARBA00022723"/>
    </source>
</evidence>